<accession>A0A6D2LH21</accession>
<dbReference type="OrthoDB" id="1748835at2759"/>
<dbReference type="EMBL" id="CACVBM020001762">
    <property type="protein sequence ID" value="CAA7059212.1"/>
    <property type="molecule type" value="Genomic_DNA"/>
</dbReference>
<feature type="domain" description="F-box" evidence="1">
    <location>
        <begin position="2"/>
        <end position="48"/>
    </location>
</feature>
<evidence type="ECO:0000313" key="2">
    <source>
        <dbReference type="EMBL" id="CAA7059212.1"/>
    </source>
</evidence>
<dbReference type="SUPFAM" id="SSF81383">
    <property type="entry name" value="F-box domain"/>
    <property type="match status" value="1"/>
</dbReference>
<dbReference type="AlphaFoldDB" id="A0A6D2LH21"/>
<dbReference type="Pfam" id="PF00646">
    <property type="entry name" value="F-box"/>
    <property type="match status" value="1"/>
</dbReference>
<evidence type="ECO:0000313" key="3">
    <source>
        <dbReference type="Proteomes" id="UP000467841"/>
    </source>
</evidence>
<evidence type="ECO:0000259" key="1">
    <source>
        <dbReference type="PROSITE" id="PS50181"/>
    </source>
</evidence>
<gene>
    <name evidence="2" type="ORF">MERR_LOCUS46448</name>
</gene>
<dbReference type="PROSITE" id="PS50181">
    <property type="entry name" value="FBOX"/>
    <property type="match status" value="1"/>
</dbReference>
<reference evidence="2" key="1">
    <citation type="submission" date="2020-01" db="EMBL/GenBank/DDBJ databases">
        <authorList>
            <person name="Mishra B."/>
        </authorList>
    </citation>
    <scope>NUCLEOTIDE SEQUENCE [LARGE SCALE GENOMIC DNA]</scope>
</reference>
<dbReference type="InterPro" id="IPR001810">
    <property type="entry name" value="F-box_dom"/>
</dbReference>
<organism evidence="2 3">
    <name type="scientific">Microthlaspi erraticum</name>
    <dbReference type="NCBI Taxonomy" id="1685480"/>
    <lineage>
        <taxon>Eukaryota</taxon>
        <taxon>Viridiplantae</taxon>
        <taxon>Streptophyta</taxon>
        <taxon>Embryophyta</taxon>
        <taxon>Tracheophyta</taxon>
        <taxon>Spermatophyta</taxon>
        <taxon>Magnoliopsida</taxon>
        <taxon>eudicotyledons</taxon>
        <taxon>Gunneridae</taxon>
        <taxon>Pentapetalae</taxon>
        <taxon>rosids</taxon>
        <taxon>malvids</taxon>
        <taxon>Brassicales</taxon>
        <taxon>Brassicaceae</taxon>
        <taxon>Coluteocarpeae</taxon>
        <taxon>Microthlaspi</taxon>
    </lineage>
</organism>
<name>A0A6D2LH21_9BRAS</name>
<dbReference type="InterPro" id="IPR036047">
    <property type="entry name" value="F-box-like_dom_sf"/>
</dbReference>
<sequence length="206" mass="23117">MTTTMSNLPRDLVEEAISSVPATSLRKIRSTCKKWNTLSKDGSFTENHLAQAAAVSTEKKESLAIVLINYSLHLMSVNLHNDNPPLTPRRLKPRATGLLWIRNHEDVFLISCSVLISPTRDLRRVCLCRLRHCVLILCLYPALEKSSSWSKLLTLDTGGPFKGLEFESGGGFLVDEDKREVIVFDEEKHVKTPPTRHIAHIFGENG</sequence>
<protein>
    <recommendedName>
        <fullName evidence="1">F-box domain-containing protein</fullName>
    </recommendedName>
</protein>
<comment type="caution">
    <text evidence="2">The sequence shown here is derived from an EMBL/GenBank/DDBJ whole genome shotgun (WGS) entry which is preliminary data.</text>
</comment>
<dbReference type="SMART" id="SM00256">
    <property type="entry name" value="FBOX"/>
    <property type="match status" value="1"/>
</dbReference>
<proteinExistence type="predicted"/>
<dbReference type="Proteomes" id="UP000467841">
    <property type="component" value="Unassembled WGS sequence"/>
</dbReference>
<keyword evidence="3" id="KW-1185">Reference proteome</keyword>
<dbReference type="Gene3D" id="1.20.1280.50">
    <property type="match status" value="1"/>
</dbReference>